<organism evidence="1 2">
    <name type="scientific">Streptomyces racemochromogenes</name>
    <dbReference type="NCBI Taxonomy" id="67353"/>
    <lineage>
        <taxon>Bacteria</taxon>
        <taxon>Bacillati</taxon>
        <taxon>Actinomycetota</taxon>
        <taxon>Actinomycetes</taxon>
        <taxon>Kitasatosporales</taxon>
        <taxon>Streptomycetaceae</taxon>
        <taxon>Streptomyces</taxon>
    </lineage>
</organism>
<protein>
    <submittedName>
        <fullName evidence="1">Uncharacterized protein</fullName>
    </submittedName>
</protein>
<proteinExistence type="predicted"/>
<accession>A0ABW7PQC7</accession>
<feature type="non-terminal residue" evidence="1">
    <location>
        <position position="1"/>
    </location>
</feature>
<evidence type="ECO:0000313" key="1">
    <source>
        <dbReference type="EMBL" id="MFH7600638.1"/>
    </source>
</evidence>
<keyword evidence="2" id="KW-1185">Reference proteome</keyword>
<gene>
    <name evidence="1" type="ORF">WDV06_36925</name>
</gene>
<sequence length="68" mass="7712">AAMSAEHPDHVTVTHGMRGWFAVYMKWTDECGGFYEPWQSHDFSHSSRAGAESDARAWAEAEEVEVRL</sequence>
<name>A0ABW7PQC7_9ACTN</name>
<evidence type="ECO:0000313" key="2">
    <source>
        <dbReference type="Proteomes" id="UP001610631"/>
    </source>
</evidence>
<comment type="caution">
    <text evidence="1">The sequence shown here is derived from an EMBL/GenBank/DDBJ whole genome shotgun (WGS) entry which is preliminary data.</text>
</comment>
<dbReference type="RefSeq" id="WP_395514174.1">
    <property type="nucleotide sequence ID" value="NZ_JBBDHD010000303.1"/>
</dbReference>
<dbReference type="EMBL" id="JBBDHD010000303">
    <property type="protein sequence ID" value="MFH7600638.1"/>
    <property type="molecule type" value="Genomic_DNA"/>
</dbReference>
<reference evidence="1 2" key="1">
    <citation type="submission" date="2024-03" db="EMBL/GenBank/DDBJ databases">
        <title>Whole genome sequencing of Streptomyces racemochromogenes, to identify antimicrobial biosynthetic gene clusters.</title>
        <authorList>
            <person name="Suryawanshi P."/>
            <person name="Krishnaraj P.U."/>
            <person name="Arun Y.P."/>
            <person name="Suryawanshi M.P."/>
            <person name="Rakshit O."/>
        </authorList>
    </citation>
    <scope>NUCLEOTIDE SEQUENCE [LARGE SCALE GENOMIC DNA]</scope>
    <source>
        <strain evidence="1 2">AUDT626</strain>
    </source>
</reference>
<dbReference type="Proteomes" id="UP001610631">
    <property type="component" value="Unassembled WGS sequence"/>
</dbReference>